<organism evidence="1 2">
    <name type="scientific">Streptomyces broussonetiae</name>
    <dbReference type="NCBI Taxonomy" id="2686304"/>
    <lineage>
        <taxon>Bacteria</taxon>
        <taxon>Bacillati</taxon>
        <taxon>Actinomycetota</taxon>
        <taxon>Actinomycetes</taxon>
        <taxon>Kitasatosporales</taxon>
        <taxon>Streptomycetaceae</taxon>
        <taxon>Streptomyces</taxon>
    </lineage>
</organism>
<evidence type="ECO:0000313" key="2">
    <source>
        <dbReference type="Proteomes" id="UP000436138"/>
    </source>
</evidence>
<protein>
    <submittedName>
        <fullName evidence="1">Uncharacterized protein</fullName>
    </submittedName>
</protein>
<dbReference type="Proteomes" id="UP000436138">
    <property type="component" value="Chromosome"/>
</dbReference>
<dbReference type="EMBL" id="CP047020">
    <property type="protein sequence ID" value="QHA09013.1"/>
    <property type="molecule type" value="Genomic_DNA"/>
</dbReference>
<sequence length="226" mass="24454">MQMPHTDVGVHGMVLLGAQTVCASHMPMFTDPHNYQVIVQIGPALGQYQDLRAHFGTAALCTLRPEPFGIDGLKPDRNGRPALSALTAELFFGHFERGGDPRGQVGVEVLRTLDFQHLEPHAAELPELRYLLFGQGPDLFLAHRITTPPDFDHLLTAQLSGAESPVLPPDRALTLGLPGRENGFEKRLAPGEQITAAVRDGPSSVPDTLGVQVLAEVYLETDDLAS</sequence>
<proteinExistence type="predicted"/>
<name>A0A6I6N7Y5_9ACTN</name>
<dbReference type="AlphaFoldDB" id="A0A6I6N7Y5"/>
<keyword evidence="2" id="KW-1185">Reference proteome</keyword>
<dbReference type="KEGG" id="sbro:GQF42_42490"/>
<gene>
    <name evidence="1" type="ORF">GQF42_42490</name>
</gene>
<accession>A0A6I6N7Y5</accession>
<evidence type="ECO:0000313" key="1">
    <source>
        <dbReference type="EMBL" id="QHA09013.1"/>
    </source>
</evidence>
<reference evidence="1 2" key="1">
    <citation type="submission" date="2019-12" db="EMBL/GenBank/DDBJ databases">
        <title>Streptomyces sp. strain T44 isolated from rhizosphere soil of Broussonetia papyrifera.</title>
        <authorList>
            <person name="Mo P."/>
        </authorList>
    </citation>
    <scope>NUCLEOTIDE SEQUENCE [LARGE SCALE GENOMIC DNA]</scope>
    <source>
        <strain evidence="1 2">T44</strain>
    </source>
</reference>
<dbReference type="RefSeq" id="WP_158928982.1">
    <property type="nucleotide sequence ID" value="NZ_CP047020.1"/>
</dbReference>